<dbReference type="PROSITE" id="PS50082">
    <property type="entry name" value="WD_REPEATS_2"/>
    <property type="match status" value="5"/>
</dbReference>
<dbReference type="InterPro" id="IPR001680">
    <property type="entry name" value="WD40_rpt"/>
</dbReference>
<dbReference type="PANTHER" id="PTHR19878:SF8">
    <property type="entry name" value="AUTOPHAGY-RELATED 16, ISOFORM F"/>
    <property type="match status" value="1"/>
</dbReference>
<evidence type="ECO:0000256" key="1">
    <source>
        <dbReference type="ARBA" id="ARBA00005331"/>
    </source>
</evidence>
<dbReference type="InterPro" id="IPR020472">
    <property type="entry name" value="WD40_PAC1"/>
</dbReference>
<reference evidence="7" key="1">
    <citation type="submission" date="2022-07" db="EMBL/GenBank/DDBJ databases">
        <title>Phylogenomic reconstructions and comparative analyses of Kickxellomycotina fungi.</title>
        <authorList>
            <person name="Reynolds N.K."/>
            <person name="Stajich J.E."/>
            <person name="Barry K."/>
            <person name="Grigoriev I.V."/>
            <person name="Crous P."/>
            <person name="Smith M.E."/>
        </authorList>
    </citation>
    <scope>NUCLEOTIDE SEQUENCE</scope>
    <source>
        <strain evidence="7">NRRL 1566</strain>
    </source>
</reference>
<dbReference type="SUPFAM" id="SSF50978">
    <property type="entry name" value="WD40 repeat-like"/>
    <property type="match status" value="1"/>
</dbReference>
<evidence type="ECO:0000256" key="3">
    <source>
        <dbReference type="ARBA" id="ARBA00022737"/>
    </source>
</evidence>
<keyword evidence="3" id="KW-0677">Repeat</keyword>
<evidence type="ECO:0000259" key="6">
    <source>
        <dbReference type="Pfam" id="PF08614"/>
    </source>
</evidence>
<protein>
    <recommendedName>
        <fullName evidence="6">Autophagy-related protein 16 domain-containing protein</fullName>
    </recommendedName>
</protein>
<dbReference type="OrthoDB" id="538223at2759"/>
<feature type="coiled-coil region" evidence="5">
    <location>
        <begin position="22"/>
        <end position="102"/>
    </location>
</feature>
<proteinExistence type="inferred from homology"/>
<dbReference type="PRINTS" id="PR00320">
    <property type="entry name" value="GPROTEINBRPT"/>
</dbReference>
<feature type="repeat" description="WD" evidence="4">
    <location>
        <begin position="372"/>
        <end position="402"/>
    </location>
</feature>
<comment type="similarity">
    <text evidence="1">Belongs to the ATG16 family.</text>
</comment>
<dbReference type="PROSITE" id="PS50294">
    <property type="entry name" value="WD_REPEATS_REGION"/>
    <property type="match status" value="2"/>
</dbReference>
<dbReference type="GO" id="GO:0043495">
    <property type="term" value="F:protein-membrane adaptor activity"/>
    <property type="evidence" value="ECO:0007669"/>
    <property type="project" value="TreeGrafter"/>
</dbReference>
<gene>
    <name evidence="7" type="ORF">IWW36_005138</name>
</gene>
<dbReference type="Pfam" id="PF08614">
    <property type="entry name" value="ATG16"/>
    <property type="match status" value="1"/>
</dbReference>
<dbReference type="InterPro" id="IPR036322">
    <property type="entry name" value="WD40_repeat_dom_sf"/>
</dbReference>
<accession>A0A9W8I290</accession>
<dbReference type="GO" id="GO:0000421">
    <property type="term" value="C:autophagosome membrane"/>
    <property type="evidence" value="ECO:0007669"/>
    <property type="project" value="TreeGrafter"/>
</dbReference>
<dbReference type="Pfam" id="PF00400">
    <property type="entry name" value="WD40"/>
    <property type="match status" value="6"/>
</dbReference>
<dbReference type="Gene3D" id="2.130.10.10">
    <property type="entry name" value="YVTN repeat-like/Quinoprotein amine dehydrogenase"/>
    <property type="match status" value="1"/>
</dbReference>
<dbReference type="GO" id="GO:0000045">
    <property type="term" value="P:autophagosome assembly"/>
    <property type="evidence" value="ECO:0007669"/>
    <property type="project" value="InterPro"/>
</dbReference>
<evidence type="ECO:0000256" key="2">
    <source>
        <dbReference type="ARBA" id="ARBA00022574"/>
    </source>
</evidence>
<keyword evidence="8" id="KW-1185">Reference proteome</keyword>
<feature type="repeat" description="WD" evidence="4">
    <location>
        <begin position="189"/>
        <end position="230"/>
    </location>
</feature>
<dbReference type="EMBL" id="JANBUW010001045">
    <property type="protein sequence ID" value="KAJ2844556.1"/>
    <property type="molecule type" value="Genomic_DNA"/>
</dbReference>
<dbReference type="InterPro" id="IPR013923">
    <property type="entry name" value="Autophagy-rel_prot_16_dom"/>
</dbReference>
<dbReference type="SMART" id="SM00320">
    <property type="entry name" value="WD40"/>
    <property type="match status" value="7"/>
</dbReference>
<dbReference type="AlphaFoldDB" id="A0A9W8I290"/>
<evidence type="ECO:0000313" key="7">
    <source>
        <dbReference type="EMBL" id="KAJ2844556.1"/>
    </source>
</evidence>
<dbReference type="CDD" id="cd22887">
    <property type="entry name" value="Atg16_CCD"/>
    <property type="match status" value="1"/>
</dbReference>
<dbReference type="GO" id="GO:0034274">
    <property type="term" value="C:Atg12-Atg5-Atg16 complex"/>
    <property type="evidence" value="ECO:0007669"/>
    <property type="project" value="TreeGrafter"/>
</dbReference>
<dbReference type="CDD" id="cd00200">
    <property type="entry name" value="WD40"/>
    <property type="match status" value="1"/>
</dbReference>
<feature type="repeat" description="WD" evidence="4">
    <location>
        <begin position="289"/>
        <end position="314"/>
    </location>
</feature>
<evidence type="ECO:0000256" key="5">
    <source>
        <dbReference type="SAM" id="Coils"/>
    </source>
</evidence>
<keyword evidence="5" id="KW-0175">Coiled coil</keyword>
<dbReference type="PANTHER" id="PTHR19878">
    <property type="entry name" value="AUTOPHAGY PROTEIN 16-LIKE"/>
    <property type="match status" value="1"/>
</dbReference>
<organism evidence="7 8">
    <name type="scientific">Coemansia brasiliensis</name>
    <dbReference type="NCBI Taxonomy" id="2650707"/>
    <lineage>
        <taxon>Eukaryota</taxon>
        <taxon>Fungi</taxon>
        <taxon>Fungi incertae sedis</taxon>
        <taxon>Zoopagomycota</taxon>
        <taxon>Kickxellomycotina</taxon>
        <taxon>Kickxellomycetes</taxon>
        <taxon>Kickxellales</taxon>
        <taxon>Kickxellaceae</taxon>
        <taxon>Coemansia</taxon>
    </lineage>
</organism>
<feature type="repeat" description="WD" evidence="4">
    <location>
        <begin position="231"/>
        <end position="272"/>
    </location>
</feature>
<evidence type="ECO:0000256" key="4">
    <source>
        <dbReference type="PROSITE-ProRule" id="PRU00221"/>
    </source>
</evidence>
<evidence type="ECO:0000313" key="8">
    <source>
        <dbReference type="Proteomes" id="UP001139887"/>
    </source>
</evidence>
<dbReference type="InterPro" id="IPR015943">
    <property type="entry name" value="WD40/YVTN_repeat-like_dom_sf"/>
</dbReference>
<dbReference type="GO" id="GO:0034045">
    <property type="term" value="C:phagophore assembly site membrane"/>
    <property type="evidence" value="ECO:0007669"/>
    <property type="project" value="TreeGrafter"/>
</dbReference>
<keyword evidence="2 4" id="KW-0853">WD repeat</keyword>
<dbReference type="InterPro" id="IPR045160">
    <property type="entry name" value="ATG16"/>
</dbReference>
<dbReference type="Proteomes" id="UP001139887">
    <property type="component" value="Unassembled WGS sequence"/>
</dbReference>
<dbReference type="Gene3D" id="1.20.5.170">
    <property type="match status" value="1"/>
</dbReference>
<comment type="caution">
    <text evidence="7">The sequence shown here is derived from an EMBL/GenBank/DDBJ whole genome shotgun (WGS) entry which is preliminary data.</text>
</comment>
<sequence>MRETDERLRQQELEIMDSHEALRRSNNKIDDLRAALKEKDGTVQILQDEMSALQLEIVQIEDRCRKLQAENDDLVKRWLQKMNSEAEKVNEVTQELELIKRKSEALSPRMGPAIFEDDQFFAVHSPSTGVNATHGASLVPRNAVGKVDARMEEVHSIAISNSGGLLAVGGQSTTVKVFDAETGESVFSLAGCLKAVNHVEISTDNTMLLAASSDHTARIWKLDTGRHWKSLTGHIGSVMVAKFNHDASRVFTYSQDRTIKVWDTQRGLCIKTLFTVSSCHDFALLDSTGTRLATAHVDNSVRVWDTVSGKRLREASIHKEQVMSVWASSTGSRILTNSYDGTLKLVDATTLDVVSVMSAPGYRPSRNWARASLSPDERFAMAGSIDGRLFVWDVNSGDLVRTLDIHKSAVCDALWHPTGMRVYSAEKSRYILILH</sequence>
<feature type="domain" description="Autophagy-related protein 16" evidence="6">
    <location>
        <begin position="2"/>
        <end position="90"/>
    </location>
</feature>
<name>A0A9W8I290_9FUNG</name>
<feature type="repeat" description="WD" evidence="4">
    <location>
        <begin position="147"/>
        <end position="188"/>
    </location>
</feature>